<evidence type="ECO:0000313" key="2">
    <source>
        <dbReference type="EMBL" id="MDQ0233260.1"/>
    </source>
</evidence>
<proteinExistence type="predicted"/>
<dbReference type="Proteomes" id="UP001234495">
    <property type="component" value="Unassembled WGS sequence"/>
</dbReference>
<evidence type="ECO:0000256" key="1">
    <source>
        <dbReference type="SAM" id="Phobius"/>
    </source>
</evidence>
<sequence>MEISIGGMIGLYGGMLCGLLGWWFGRKKARKNRGLDEVYYHIWQKARSYSWYVTLGAIYVLFSFIMFGIELSPALVLGVLLLAHLGSWGIIGTVLSINMSSPVPLQPSRVKFGISVVAVSIIVFTTISIVTNNWKFLLFSILPNLVGLFSALTPIRKDADSE</sequence>
<keyword evidence="1" id="KW-0812">Transmembrane</keyword>
<gene>
    <name evidence="2" type="ORF">J2S19_004602</name>
</gene>
<feature type="transmembrane region" description="Helical" evidence="1">
    <location>
        <begin position="6"/>
        <end position="25"/>
    </location>
</feature>
<feature type="transmembrane region" description="Helical" evidence="1">
    <location>
        <begin position="75"/>
        <end position="98"/>
    </location>
</feature>
<feature type="transmembrane region" description="Helical" evidence="1">
    <location>
        <begin position="136"/>
        <end position="155"/>
    </location>
</feature>
<accession>A0ABT9ZLT4</accession>
<keyword evidence="1" id="KW-0472">Membrane</keyword>
<protein>
    <submittedName>
        <fullName evidence="2">Uncharacterized protein</fullName>
    </submittedName>
</protein>
<dbReference type="RefSeq" id="WP_307346325.1">
    <property type="nucleotide sequence ID" value="NZ_JAUSUD010000034.1"/>
</dbReference>
<evidence type="ECO:0000313" key="3">
    <source>
        <dbReference type="Proteomes" id="UP001234495"/>
    </source>
</evidence>
<keyword evidence="3" id="KW-1185">Reference proteome</keyword>
<organism evidence="2 3">
    <name type="scientific">Metabacillus malikii</name>
    <dbReference type="NCBI Taxonomy" id="1504265"/>
    <lineage>
        <taxon>Bacteria</taxon>
        <taxon>Bacillati</taxon>
        <taxon>Bacillota</taxon>
        <taxon>Bacilli</taxon>
        <taxon>Bacillales</taxon>
        <taxon>Bacillaceae</taxon>
        <taxon>Metabacillus</taxon>
    </lineage>
</organism>
<feature type="transmembrane region" description="Helical" evidence="1">
    <location>
        <begin position="110"/>
        <end position="130"/>
    </location>
</feature>
<name>A0ABT9ZLT4_9BACI</name>
<feature type="transmembrane region" description="Helical" evidence="1">
    <location>
        <begin position="49"/>
        <end position="69"/>
    </location>
</feature>
<comment type="caution">
    <text evidence="2">The sequence shown here is derived from an EMBL/GenBank/DDBJ whole genome shotgun (WGS) entry which is preliminary data.</text>
</comment>
<dbReference type="EMBL" id="JAUSUD010000034">
    <property type="protein sequence ID" value="MDQ0233260.1"/>
    <property type="molecule type" value="Genomic_DNA"/>
</dbReference>
<keyword evidence="1" id="KW-1133">Transmembrane helix</keyword>
<reference evidence="2 3" key="1">
    <citation type="submission" date="2023-07" db="EMBL/GenBank/DDBJ databases">
        <title>Genomic Encyclopedia of Type Strains, Phase IV (KMG-IV): sequencing the most valuable type-strain genomes for metagenomic binning, comparative biology and taxonomic classification.</title>
        <authorList>
            <person name="Goeker M."/>
        </authorList>
    </citation>
    <scope>NUCLEOTIDE SEQUENCE [LARGE SCALE GENOMIC DNA]</scope>
    <source>
        <strain evidence="2 3">DSM 29005</strain>
    </source>
</reference>